<organism evidence="16 17">
    <name type="scientific">Lactarius akahatsu</name>
    <dbReference type="NCBI Taxonomy" id="416441"/>
    <lineage>
        <taxon>Eukaryota</taxon>
        <taxon>Fungi</taxon>
        <taxon>Dikarya</taxon>
        <taxon>Basidiomycota</taxon>
        <taxon>Agaricomycotina</taxon>
        <taxon>Agaricomycetes</taxon>
        <taxon>Russulales</taxon>
        <taxon>Russulaceae</taxon>
        <taxon>Lactarius</taxon>
    </lineage>
</organism>
<dbReference type="GO" id="GO:0006826">
    <property type="term" value="P:iron ion transport"/>
    <property type="evidence" value="ECO:0007669"/>
    <property type="project" value="UniProtKB-ARBA"/>
</dbReference>
<evidence type="ECO:0000256" key="9">
    <source>
        <dbReference type="ARBA" id="ARBA00023002"/>
    </source>
</evidence>
<dbReference type="EC" id="1.16.1.9" evidence="3"/>
<comment type="similarity">
    <text evidence="2">Belongs to the ferric reductase (FRE) family.</text>
</comment>
<sequence length="506" mass="55243">MPRWTTVVHPSLAHVLNFRVSPGFSLGNLLVLLAYGFIMLYACFFLSNPFKDPNRAAYIAVSQIPIVVALASKSNWLSWLSGVGYEKFNYVHRFSGRFVVIAVNVHAIGRLYKSSLNGTLQARLRTPLYIWGLVALCALDLLFVCSLSFRCNKMYSFFFVTHVTCVIVSLLAIYMHQPFMLPYILAAVALYAFDHIARIARTRYTTAWLTAENALNGGTTLVDVPSLGGGWRAGQHVRIRVIGDTWFGWLATWLVGRARPFTIATGPNSGGMQLVIKARGPWTRKLLRMAAASDAAEKPTDTELGRKPAREVRVIVEGPYSGPGYTLYTAYSGVVLVAGGSGISYVMGVLDDILQKHASGNSNVRVIEVVWSVADPDTLYSLLPELTPLMQPRTSPRAALSLRFSVHWTRTIAPPVPRTALPLGMYLRAGRPDIHATLQSVIASVGKAYSTTTCRKCGTGSPSGIVIGSCGPTALIDDAARAVGRVSWADWIDIGGVESIEEVFGW</sequence>
<dbReference type="InterPro" id="IPR013112">
    <property type="entry name" value="FAD-bd_8"/>
</dbReference>
<keyword evidence="12" id="KW-0325">Glycoprotein</keyword>
<feature type="transmembrane region" description="Helical" evidence="14">
    <location>
        <begin position="56"/>
        <end position="74"/>
    </location>
</feature>
<keyword evidence="9" id="KW-0560">Oxidoreductase</keyword>
<keyword evidence="6 14" id="KW-0812">Transmembrane</keyword>
<evidence type="ECO:0000256" key="3">
    <source>
        <dbReference type="ARBA" id="ARBA00012668"/>
    </source>
</evidence>
<dbReference type="Pfam" id="PF01794">
    <property type="entry name" value="Ferric_reduct"/>
    <property type="match status" value="1"/>
</dbReference>
<evidence type="ECO:0000256" key="2">
    <source>
        <dbReference type="ARBA" id="ARBA00006278"/>
    </source>
</evidence>
<keyword evidence="7" id="KW-0249">Electron transport</keyword>
<feature type="transmembrane region" description="Helical" evidence="14">
    <location>
        <begin position="128"/>
        <end position="149"/>
    </location>
</feature>
<evidence type="ECO:0000256" key="8">
    <source>
        <dbReference type="ARBA" id="ARBA00022989"/>
    </source>
</evidence>
<dbReference type="Pfam" id="PF08030">
    <property type="entry name" value="NAD_binding_6"/>
    <property type="match status" value="1"/>
</dbReference>
<dbReference type="InterPro" id="IPR013121">
    <property type="entry name" value="Fe_red_NAD-bd_6"/>
</dbReference>
<reference evidence="16" key="1">
    <citation type="submission" date="2022-01" db="EMBL/GenBank/DDBJ databases">
        <title>Comparative genomics reveals a dynamic genome evolution in the ectomycorrhizal milk-cap (Lactarius) mushrooms.</title>
        <authorList>
            <consortium name="DOE Joint Genome Institute"/>
            <person name="Lebreton A."/>
            <person name="Tang N."/>
            <person name="Kuo A."/>
            <person name="LaButti K."/>
            <person name="Drula E."/>
            <person name="Barry K."/>
            <person name="Clum A."/>
            <person name="Lipzen A."/>
            <person name="Mousain D."/>
            <person name="Ng V."/>
            <person name="Wang R."/>
            <person name="Wang X."/>
            <person name="Dai Y."/>
            <person name="Henrissat B."/>
            <person name="Grigoriev I.V."/>
            <person name="Guerin-Laguette A."/>
            <person name="Yu F."/>
            <person name="Martin F.M."/>
        </authorList>
    </citation>
    <scope>NUCLEOTIDE SEQUENCE</scope>
    <source>
        <strain evidence="16">QP</strain>
    </source>
</reference>
<dbReference type="SUPFAM" id="SSF63380">
    <property type="entry name" value="Riboflavin synthase domain-like"/>
    <property type="match status" value="1"/>
</dbReference>
<evidence type="ECO:0000256" key="1">
    <source>
        <dbReference type="ARBA" id="ARBA00004651"/>
    </source>
</evidence>
<proteinExistence type="inferred from homology"/>
<keyword evidence="4" id="KW-0813">Transport</keyword>
<feature type="transmembrane region" description="Helical" evidence="14">
    <location>
        <begin position="181"/>
        <end position="200"/>
    </location>
</feature>
<dbReference type="SFLD" id="SFLDG01168">
    <property type="entry name" value="Ferric_reductase_subgroup_(FRE"/>
    <property type="match status" value="1"/>
</dbReference>
<evidence type="ECO:0000313" key="16">
    <source>
        <dbReference type="EMBL" id="KAH8989431.1"/>
    </source>
</evidence>
<dbReference type="GO" id="GO:0006879">
    <property type="term" value="P:intracellular iron ion homeostasis"/>
    <property type="evidence" value="ECO:0007669"/>
    <property type="project" value="TreeGrafter"/>
</dbReference>
<comment type="subcellular location">
    <subcellularLocation>
        <location evidence="1">Cell membrane</location>
        <topology evidence="1">Multi-pass membrane protein</topology>
    </subcellularLocation>
</comment>
<evidence type="ECO:0000256" key="6">
    <source>
        <dbReference type="ARBA" id="ARBA00022692"/>
    </source>
</evidence>
<dbReference type="CDD" id="cd06186">
    <property type="entry name" value="NOX_Duox_like_FAD_NADP"/>
    <property type="match status" value="1"/>
</dbReference>
<dbReference type="PANTHER" id="PTHR32361:SF9">
    <property type="entry name" value="FERRIC REDUCTASE TRANSMEMBRANE COMPONENT 3-RELATED"/>
    <property type="match status" value="1"/>
</dbReference>
<dbReference type="PROSITE" id="PS51384">
    <property type="entry name" value="FAD_FR"/>
    <property type="match status" value="1"/>
</dbReference>
<evidence type="ECO:0000256" key="12">
    <source>
        <dbReference type="ARBA" id="ARBA00023180"/>
    </source>
</evidence>
<dbReference type="Pfam" id="PF08022">
    <property type="entry name" value="FAD_binding_8"/>
    <property type="match status" value="1"/>
</dbReference>
<dbReference type="SUPFAM" id="SSF52343">
    <property type="entry name" value="Ferredoxin reductase-like, C-terminal NADP-linked domain"/>
    <property type="match status" value="1"/>
</dbReference>
<evidence type="ECO:0000256" key="7">
    <source>
        <dbReference type="ARBA" id="ARBA00022982"/>
    </source>
</evidence>
<evidence type="ECO:0000256" key="10">
    <source>
        <dbReference type="ARBA" id="ARBA00023065"/>
    </source>
</evidence>
<dbReference type="GO" id="GO:0015677">
    <property type="term" value="P:copper ion import"/>
    <property type="evidence" value="ECO:0007669"/>
    <property type="project" value="TreeGrafter"/>
</dbReference>
<evidence type="ECO:0000256" key="13">
    <source>
        <dbReference type="ARBA" id="ARBA00048483"/>
    </source>
</evidence>
<dbReference type="GO" id="GO:0005886">
    <property type="term" value="C:plasma membrane"/>
    <property type="evidence" value="ECO:0007669"/>
    <property type="project" value="UniProtKB-SubCell"/>
</dbReference>
<dbReference type="InterPro" id="IPR017927">
    <property type="entry name" value="FAD-bd_FR_type"/>
</dbReference>
<dbReference type="InterPro" id="IPR051410">
    <property type="entry name" value="Ferric/Cupric_Reductase"/>
</dbReference>
<accession>A0AAD4Q9U0</accession>
<dbReference type="InterPro" id="IPR017938">
    <property type="entry name" value="Riboflavin_synthase-like_b-brl"/>
</dbReference>
<feature type="transmembrane region" description="Helical" evidence="14">
    <location>
        <begin position="20"/>
        <end position="44"/>
    </location>
</feature>
<dbReference type="EMBL" id="JAKELL010000037">
    <property type="protein sequence ID" value="KAH8989431.1"/>
    <property type="molecule type" value="Genomic_DNA"/>
</dbReference>
<gene>
    <name evidence="16" type="ORF">EDB92DRAFT_2067796</name>
</gene>
<evidence type="ECO:0000313" key="17">
    <source>
        <dbReference type="Proteomes" id="UP001201163"/>
    </source>
</evidence>
<dbReference type="GO" id="GO:0052851">
    <property type="term" value="F:ferric-chelate reductase (NADPH) activity"/>
    <property type="evidence" value="ECO:0007669"/>
    <property type="project" value="UniProtKB-EC"/>
</dbReference>
<keyword evidence="8 14" id="KW-1133">Transmembrane helix</keyword>
<keyword evidence="11 14" id="KW-0472">Membrane</keyword>
<dbReference type="Proteomes" id="UP001201163">
    <property type="component" value="Unassembled WGS sequence"/>
</dbReference>
<evidence type="ECO:0000256" key="4">
    <source>
        <dbReference type="ARBA" id="ARBA00022448"/>
    </source>
</evidence>
<feature type="domain" description="FAD-binding FR-type" evidence="15">
    <location>
        <begin position="192"/>
        <end position="326"/>
    </location>
</feature>
<protein>
    <recommendedName>
        <fullName evidence="3">ferric-chelate reductase (NADPH)</fullName>
        <ecNumber evidence="3">1.16.1.9</ecNumber>
    </recommendedName>
</protein>
<evidence type="ECO:0000256" key="14">
    <source>
        <dbReference type="SAM" id="Phobius"/>
    </source>
</evidence>
<evidence type="ECO:0000256" key="5">
    <source>
        <dbReference type="ARBA" id="ARBA00022475"/>
    </source>
</evidence>
<comment type="catalytic activity">
    <reaction evidence="13">
        <text>2 a Fe(II)-siderophore + NADP(+) + H(+) = 2 a Fe(III)-siderophore + NADPH</text>
        <dbReference type="Rhea" id="RHEA:28795"/>
        <dbReference type="Rhea" id="RHEA-COMP:11342"/>
        <dbReference type="Rhea" id="RHEA-COMP:11344"/>
        <dbReference type="ChEBI" id="CHEBI:15378"/>
        <dbReference type="ChEBI" id="CHEBI:29033"/>
        <dbReference type="ChEBI" id="CHEBI:29034"/>
        <dbReference type="ChEBI" id="CHEBI:57783"/>
        <dbReference type="ChEBI" id="CHEBI:58349"/>
        <dbReference type="EC" id="1.16.1.9"/>
    </reaction>
</comment>
<comment type="caution">
    <text evidence="16">The sequence shown here is derived from an EMBL/GenBank/DDBJ whole genome shotgun (WGS) entry which is preliminary data.</text>
</comment>
<keyword evidence="5" id="KW-1003">Cell membrane</keyword>
<dbReference type="Gene3D" id="3.40.50.80">
    <property type="entry name" value="Nucleotide-binding domain of ferredoxin-NADP reductase (FNR) module"/>
    <property type="match status" value="1"/>
</dbReference>
<feature type="transmembrane region" description="Helical" evidence="14">
    <location>
        <begin position="155"/>
        <end position="174"/>
    </location>
</feature>
<keyword evidence="17" id="KW-1185">Reference proteome</keyword>
<evidence type="ECO:0000256" key="11">
    <source>
        <dbReference type="ARBA" id="ARBA00023136"/>
    </source>
</evidence>
<dbReference type="PANTHER" id="PTHR32361">
    <property type="entry name" value="FERRIC/CUPRIC REDUCTASE TRANSMEMBRANE COMPONENT"/>
    <property type="match status" value="1"/>
</dbReference>
<dbReference type="InterPro" id="IPR039261">
    <property type="entry name" value="FNR_nucleotide-bd"/>
</dbReference>
<name>A0AAD4Q9U0_9AGAM</name>
<dbReference type="AlphaFoldDB" id="A0AAD4Q9U0"/>
<dbReference type="SFLD" id="SFLDS00052">
    <property type="entry name" value="Ferric_Reductase_Domain"/>
    <property type="match status" value="1"/>
</dbReference>
<evidence type="ECO:0000259" key="15">
    <source>
        <dbReference type="PROSITE" id="PS51384"/>
    </source>
</evidence>
<dbReference type="InterPro" id="IPR013130">
    <property type="entry name" value="Fe3_Rdtase_TM_dom"/>
</dbReference>
<keyword evidence="10" id="KW-0406">Ion transport</keyword>